<keyword evidence="5" id="KW-1133">Transmembrane helix</keyword>
<dbReference type="InterPro" id="IPR036179">
    <property type="entry name" value="Ig-like_dom_sf"/>
</dbReference>
<dbReference type="GO" id="GO:0009897">
    <property type="term" value="C:external side of plasma membrane"/>
    <property type="evidence" value="ECO:0007669"/>
    <property type="project" value="TreeGrafter"/>
</dbReference>
<evidence type="ECO:0000256" key="5">
    <source>
        <dbReference type="SAM" id="Phobius"/>
    </source>
</evidence>
<evidence type="ECO:0000313" key="7">
    <source>
        <dbReference type="EMBL" id="NXO52634.1"/>
    </source>
</evidence>
<reference evidence="7 8" key="1">
    <citation type="submission" date="2019-09" db="EMBL/GenBank/DDBJ databases">
        <title>Bird 10,000 Genomes (B10K) Project - Family phase.</title>
        <authorList>
            <person name="Zhang G."/>
        </authorList>
    </citation>
    <scope>NUCLEOTIDE SEQUENCE [LARGE SCALE GENOMIC DNA]</scope>
    <source>
        <strain evidence="7">B10K-DU-002-11</strain>
        <tissue evidence="7">Muscle</tissue>
    </source>
</reference>
<keyword evidence="3 5" id="KW-0472">Membrane</keyword>
<evidence type="ECO:0000256" key="2">
    <source>
        <dbReference type="ARBA" id="ARBA00022729"/>
    </source>
</evidence>
<evidence type="ECO:0000256" key="4">
    <source>
        <dbReference type="ARBA" id="ARBA00023180"/>
    </source>
</evidence>
<comment type="caution">
    <text evidence="7">The sequence shown here is derived from an EMBL/GenBank/DDBJ whole genome shotgun (WGS) entry which is preliminary data.</text>
</comment>
<gene>
    <name evidence="7" type="primary">Cd244</name>
    <name evidence="7" type="ORF">ARAGUA_R05737</name>
</gene>
<feature type="domain" description="Natural killer cell receptor 2B4 immunoglobulin" evidence="6">
    <location>
        <begin position="9"/>
        <end position="110"/>
    </location>
</feature>
<dbReference type="SUPFAM" id="SSF48726">
    <property type="entry name" value="Immunoglobulin"/>
    <property type="match status" value="1"/>
</dbReference>
<dbReference type="Pfam" id="PF11465">
    <property type="entry name" value="Receptor_2B4"/>
    <property type="match status" value="1"/>
</dbReference>
<feature type="non-terminal residue" evidence="7">
    <location>
        <position position="339"/>
    </location>
</feature>
<evidence type="ECO:0000313" key="8">
    <source>
        <dbReference type="Proteomes" id="UP000567570"/>
    </source>
</evidence>
<dbReference type="InterPro" id="IPR024303">
    <property type="entry name" value="NK_rcpt_2B4_Ig_dom"/>
</dbReference>
<dbReference type="InterPro" id="IPR015631">
    <property type="entry name" value="CD2/SLAM_rcpt"/>
</dbReference>
<feature type="non-terminal residue" evidence="7">
    <location>
        <position position="1"/>
    </location>
</feature>
<dbReference type="GO" id="GO:0002323">
    <property type="term" value="P:natural killer cell activation involved in immune response"/>
    <property type="evidence" value="ECO:0007669"/>
    <property type="project" value="TreeGrafter"/>
</dbReference>
<evidence type="ECO:0000259" key="6">
    <source>
        <dbReference type="Pfam" id="PF11465"/>
    </source>
</evidence>
<dbReference type="PANTHER" id="PTHR12080">
    <property type="entry name" value="SIGNALING LYMPHOCYTIC ACTIVATION MOLECULE"/>
    <property type="match status" value="1"/>
</dbReference>
<keyword evidence="8" id="KW-1185">Reference proteome</keyword>
<comment type="subcellular location">
    <subcellularLocation>
        <location evidence="1">Membrane</location>
    </subcellularLocation>
</comment>
<keyword evidence="5" id="KW-0812">Transmembrane</keyword>
<organism evidence="7 8">
    <name type="scientific">Aramus guarauna</name>
    <name type="common">Limpkin</name>
    <name type="synonym">Scolopax guarauna</name>
    <dbReference type="NCBI Taxonomy" id="54356"/>
    <lineage>
        <taxon>Eukaryota</taxon>
        <taxon>Metazoa</taxon>
        <taxon>Chordata</taxon>
        <taxon>Craniata</taxon>
        <taxon>Vertebrata</taxon>
        <taxon>Euteleostomi</taxon>
        <taxon>Archelosauria</taxon>
        <taxon>Archosauria</taxon>
        <taxon>Dinosauria</taxon>
        <taxon>Saurischia</taxon>
        <taxon>Theropoda</taxon>
        <taxon>Coelurosauria</taxon>
        <taxon>Aves</taxon>
        <taxon>Neognathae</taxon>
        <taxon>Neoaves</taxon>
        <taxon>Gruiformes</taxon>
        <taxon>Aramidae</taxon>
        <taxon>Aramus</taxon>
    </lineage>
</organism>
<evidence type="ECO:0000256" key="3">
    <source>
        <dbReference type="ARBA" id="ARBA00023136"/>
    </source>
</evidence>
<dbReference type="InterPro" id="IPR013783">
    <property type="entry name" value="Ig-like_fold"/>
</dbReference>
<dbReference type="AlphaFoldDB" id="A0A7L1SZF3"/>
<accession>A0A7L1SZF3</accession>
<dbReference type="Gene3D" id="2.60.40.10">
    <property type="entry name" value="Immunoglobulins"/>
    <property type="match status" value="2"/>
</dbReference>
<sequence>SALGPPKCQEQAVSVGGTLQLQPEKPPREWTRLEWRVTLDGGDQQWILMADNKTVQYSEASVSRGAVFQEETLSLQIHLLSPADNGVYRAQFEGTSGTLIHQCFRVLVWEPVGQPRLEARILHREQGWCNVSLLCIVPDAGNVSYEWSCPGDPPAALGHQPQLQLRVHEDANRTVCGCNVSNPVSWSTDSTDVVAACFPAASGVFSFIPWLAVGLALAVSVALFVICCWWMKRGKKPPGGHDEQTLTVYEEVGKAQTGRDPNGTSEAMVEGNTIYAVVSTKMQGPRCPPDSERCTVYSTVQPTRMVRFPRCSHSAPQASSLKRKRLDPALVSTAYVEVT</sequence>
<dbReference type="GO" id="GO:0042288">
    <property type="term" value="F:MHC class I protein binding"/>
    <property type="evidence" value="ECO:0007669"/>
    <property type="project" value="TreeGrafter"/>
</dbReference>
<dbReference type="PANTHER" id="PTHR12080:SF56">
    <property type="entry name" value="NATURAL KILLER CELL RECEPTOR 2B4"/>
    <property type="match status" value="1"/>
</dbReference>
<dbReference type="EMBL" id="VXBL01003976">
    <property type="protein sequence ID" value="NXO52634.1"/>
    <property type="molecule type" value="Genomic_DNA"/>
</dbReference>
<protein>
    <submittedName>
        <fullName evidence="7">CD244 protein</fullName>
    </submittedName>
</protein>
<evidence type="ECO:0000256" key="1">
    <source>
        <dbReference type="ARBA" id="ARBA00004370"/>
    </source>
</evidence>
<proteinExistence type="predicted"/>
<keyword evidence="2" id="KW-0732">Signal</keyword>
<keyword evidence="4" id="KW-0325">Glycoprotein</keyword>
<name>A0A7L1SZF3_ARAGA</name>
<feature type="transmembrane region" description="Helical" evidence="5">
    <location>
        <begin position="207"/>
        <end position="231"/>
    </location>
</feature>
<dbReference type="Proteomes" id="UP000567570">
    <property type="component" value="Unassembled WGS sequence"/>
</dbReference>